<dbReference type="WBParaSite" id="ASIM_0000136101-mRNA-1">
    <property type="protein sequence ID" value="ASIM_0000136101-mRNA-1"/>
    <property type="gene ID" value="ASIM_0000136101"/>
</dbReference>
<gene>
    <name evidence="5" type="ORF">ASIM_LOCUS1244</name>
</gene>
<protein>
    <submittedName>
        <fullName evidence="7">Tropomodulin</fullName>
    </submittedName>
</protein>
<dbReference type="GO" id="GO:0005856">
    <property type="term" value="C:cytoskeleton"/>
    <property type="evidence" value="ECO:0007669"/>
    <property type="project" value="UniProtKB-SubCell"/>
</dbReference>
<keyword evidence="2" id="KW-0963">Cytoplasm</keyword>
<keyword evidence="3" id="KW-0206">Cytoskeleton</keyword>
<dbReference type="Gene3D" id="3.80.10.10">
    <property type="entry name" value="Ribonuclease Inhibitor"/>
    <property type="match status" value="1"/>
</dbReference>
<feature type="region of interest" description="Disordered" evidence="4">
    <location>
        <begin position="55"/>
        <end position="80"/>
    </location>
</feature>
<feature type="compositionally biased region" description="Acidic residues" evidence="4">
    <location>
        <begin position="1"/>
        <end position="13"/>
    </location>
</feature>
<dbReference type="EMBL" id="UYRR01001223">
    <property type="protein sequence ID" value="VDK18558.1"/>
    <property type="molecule type" value="Genomic_DNA"/>
</dbReference>
<evidence type="ECO:0000256" key="4">
    <source>
        <dbReference type="SAM" id="MobiDB-lite"/>
    </source>
</evidence>
<feature type="region of interest" description="Disordered" evidence="4">
    <location>
        <begin position="250"/>
        <end position="393"/>
    </location>
</feature>
<sequence>MGDESSEDVMTDADFEKALDALREQEPTGEVGELLKMMNENRMISWEEAEQILGGSSYNEPVKSSLPEQTRPSEPDNDTDVDVSIQRLTQDDPELKEINLNNMKRTPIPQVKRLISAIRDNTHLEKLALANMGLYDSNVEPLIDVVENNETLKSINLETNYLSGDFFSKLFKAALKNQTLEEVKAVNQGVTFSTTSEKEIIDAIFENRGIIKVSINLRLPEGRHKIENAMLRNGEIKRVLRRQAAQAAKAAAEEEAKKAESAPKPTTATGKKTDEVTKPKKALNKTASPTTPAKTTAAKPAPSKPATAPKTSLTKTPASDASSTDTSKKVPPKTAPKNTTAKGTAASSTKTPPLSKSTALEGTPSSGQKPAAGTTKKLATAKPTDAAGTTEKV</sequence>
<comment type="subcellular location">
    <subcellularLocation>
        <location evidence="1">Cytoplasm</location>
        <location evidence="1">Cytoskeleton</location>
    </subcellularLocation>
</comment>
<organism evidence="7">
    <name type="scientific">Anisakis simplex</name>
    <name type="common">Herring worm</name>
    <dbReference type="NCBI Taxonomy" id="6269"/>
    <lineage>
        <taxon>Eukaryota</taxon>
        <taxon>Metazoa</taxon>
        <taxon>Ecdysozoa</taxon>
        <taxon>Nematoda</taxon>
        <taxon>Chromadorea</taxon>
        <taxon>Rhabditida</taxon>
        <taxon>Spirurina</taxon>
        <taxon>Ascaridomorpha</taxon>
        <taxon>Ascaridoidea</taxon>
        <taxon>Anisakidae</taxon>
        <taxon>Anisakis</taxon>
        <taxon>Anisakis simplex complex</taxon>
    </lineage>
</organism>
<dbReference type="PANTHER" id="PTHR10901:SF16">
    <property type="entry name" value="TROPOMODULIN"/>
    <property type="match status" value="1"/>
</dbReference>
<name>A0A0M3J1G0_ANISI</name>
<feature type="compositionally biased region" description="Low complexity" evidence="4">
    <location>
        <begin position="369"/>
        <end position="387"/>
    </location>
</feature>
<dbReference type="InterPro" id="IPR032675">
    <property type="entry name" value="LRR_dom_sf"/>
</dbReference>
<evidence type="ECO:0000256" key="1">
    <source>
        <dbReference type="ARBA" id="ARBA00004245"/>
    </source>
</evidence>
<keyword evidence="6" id="KW-1185">Reference proteome</keyword>
<feature type="region of interest" description="Disordered" evidence="4">
    <location>
        <begin position="1"/>
        <end position="31"/>
    </location>
</feature>
<evidence type="ECO:0000256" key="2">
    <source>
        <dbReference type="ARBA" id="ARBA00022490"/>
    </source>
</evidence>
<dbReference type="OrthoDB" id="2163268at2759"/>
<dbReference type="GO" id="GO:0007015">
    <property type="term" value="P:actin filament organization"/>
    <property type="evidence" value="ECO:0007669"/>
    <property type="project" value="TreeGrafter"/>
</dbReference>
<proteinExistence type="predicted"/>
<feature type="compositionally biased region" description="Low complexity" evidence="4">
    <location>
        <begin position="285"/>
        <end position="325"/>
    </location>
</feature>
<dbReference type="GO" id="GO:0051694">
    <property type="term" value="P:pointed-end actin filament capping"/>
    <property type="evidence" value="ECO:0007669"/>
    <property type="project" value="InterPro"/>
</dbReference>
<accession>A0A0M3J1G0</accession>
<feature type="compositionally biased region" description="Basic and acidic residues" evidence="4">
    <location>
        <begin position="251"/>
        <end position="261"/>
    </location>
</feature>
<evidence type="ECO:0000313" key="6">
    <source>
        <dbReference type="Proteomes" id="UP000267096"/>
    </source>
</evidence>
<feature type="compositionally biased region" description="Basic and acidic residues" evidence="4">
    <location>
        <begin position="14"/>
        <end position="26"/>
    </location>
</feature>
<reference evidence="7" key="1">
    <citation type="submission" date="2017-02" db="UniProtKB">
        <authorList>
            <consortium name="WormBaseParasite"/>
        </authorList>
    </citation>
    <scope>IDENTIFICATION</scope>
</reference>
<evidence type="ECO:0000313" key="5">
    <source>
        <dbReference type="EMBL" id="VDK18558.1"/>
    </source>
</evidence>
<dbReference type="InterPro" id="IPR004934">
    <property type="entry name" value="TMOD"/>
</dbReference>
<dbReference type="PANTHER" id="PTHR10901">
    <property type="entry name" value="TROPOMODULIN"/>
    <property type="match status" value="1"/>
</dbReference>
<reference evidence="5 6" key="2">
    <citation type="submission" date="2018-11" db="EMBL/GenBank/DDBJ databases">
        <authorList>
            <consortium name="Pathogen Informatics"/>
        </authorList>
    </citation>
    <scope>NUCLEOTIDE SEQUENCE [LARGE SCALE GENOMIC DNA]</scope>
</reference>
<dbReference type="AlphaFoldDB" id="A0A0M3J1G0"/>
<dbReference type="Proteomes" id="UP000267096">
    <property type="component" value="Unassembled WGS sequence"/>
</dbReference>
<dbReference type="GO" id="GO:0005523">
    <property type="term" value="F:tropomyosin binding"/>
    <property type="evidence" value="ECO:0007669"/>
    <property type="project" value="InterPro"/>
</dbReference>
<dbReference type="SUPFAM" id="SSF52047">
    <property type="entry name" value="RNI-like"/>
    <property type="match status" value="1"/>
</dbReference>
<dbReference type="GO" id="GO:0030239">
    <property type="term" value="P:myofibril assembly"/>
    <property type="evidence" value="ECO:0007669"/>
    <property type="project" value="TreeGrafter"/>
</dbReference>
<evidence type="ECO:0000256" key="3">
    <source>
        <dbReference type="ARBA" id="ARBA00023212"/>
    </source>
</evidence>
<feature type="compositionally biased region" description="Low complexity" evidence="4">
    <location>
        <begin position="339"/>
        <end position="358"/>
    </location>
</feature>
<dbReference type="GO" id="GO:0030016">
    <property type="term" value="C:myofibril"/>
    <property type="evidence" value="ECO:0007669"/>
    <property type="project" value="TreeGrafter"/>
</dbReference>
<evidence type="ECO:0000313" key="7">
    <source>
        <dbReference type="WBParaSite" id="ASIM_0000136101-mRNA-1"/>
    </source>
</evidence>